<evidence type="ECO:0000313" key="2">
    <source>
        <dbReference type="Proteomes" id="UP000077202"/>
    </source>
</evidence>
<proteinExistence type="predicted"/>
<name>A0A176VGS4_MARPO</name>
<comment type="caution">
    <text evidence="1">The sequence shown here is derived from an EMBL/GenBank/DDBJ whole genome shotgun (WGS) entry which is preliminary data.</text>
</comment>
<dbReference type="EMBL" id="LVLJ01003675">
    <property type="protein sequence ID" value="OAE20158.1"/>
    <property type="molecule type" value="Genomic_DNA"/>
</dbReference>
<sequence>MSSSKAALHAGLICTAIRAENLSPARQLATITSRAHHSSAAAAGIQTCPSETIRVRKKNRRCLVRHLGLDPQESETQNHSPGLQRDPPWEFKADHARTTYVVRVPLQSLRQARCDSVDGSTRMEGDLDAYKNKGCCNDVLLGGSFASISQIDGPEYEIIRTLALAPLSDVRRRIDGRHARTDEAMMKVPTER</sequence>
<protein>
    <submittedName>
        <fullName evidence="1">Uncharacterized protein</fullName>
    </submittedName>
</protein>
<dbReference type="Proteomes" id="UP000077202">
    <property type="component" value="Unassembled WGS sequence"/>
</dbReference>
<keyword evidence="2" id="KW-1185">Reference proteome</keyword>
<evidence type="ECO:0000313" key="1">
    <source>
        <dbReference type="EMBL" id="OAE20158.1"/>
    </source>
</evidence>
<reference evidence="1" key="1">
    <citation type="submission" date="2016-03" db="EMBL/GenBank/DDBJ databases">
        <title>Mechanisms controlling the formation of the plant cell surface in tip-growing cells are functionally conserved among land plants.</title>
        <authorList>
            <person name="Honkanen S."/>
            <person name="Jones V.A."/>
            <person name="Morieri G."/>
            <person name="Champion C."/>
            <person name="Hetherington A.J."/>
            <person name="Kelly S."/>
            <person name="Saint-Marcoux D."/>
            <person name="Proust H."/>
            <person name="Prescott H."/>
            <person name="Dolan L."/>
        </authorList>
    </citation>
    <scope>NUCLEOTIDE SEQUENCE [LARGE SCALE GENOMIC DNA]</scope>
    <source>
        <tissue evidence="1">Whole gametophyte</tissue>
    </source>
</reference>
<gene>
    <name evidence="1" type="ORF">AXG93_3818s1570</name>
</gene>
<dbReference type="AlphaFoldDB" id="A0A176VGS4"/>
<organism evidence="1 2">
    <name type="scientific">Marchantia polymorpha subsp. ruderalis</name>
    <dbReference type="NCBI Taxonomy" id="1480154"/>
    <lineage>
        <taxon>Eukaryota</taxon>
        <taxon>Viridiplantae</taxon>
        <taxon>Streptophyta</taxon>
        <taxon>Embryophyta</taxon>
        <taxon>Marchantiophyta</taxon>
        <taxon>Marchantiopsida</taxon>
        <taxon>Marchantiidae</taxon>
        <taxon>Marchantiales</taxon>
        <taxon>Marchantiaceae</taxon>
        <taxon>Marchantia</taxon>
    </lineage>
</organism>
<accession>A0A176VGS4</accession>